<dbReference type="PANTHER" id="PTHR23131">
    <property type="entry name" value="ENDORIBONUCLEASE LACTB2"/>
    <property type="match status" value="1"/>
</dbReference>
<gene>
    <name evidence="2" type="ORF">BJF95_10425</name>
</gene>
<dbReference type="Gene3D" id="1.10.10.10">
    <property type="entry name" value="Winged helix-like DNA-binding domain superfamily/Winged helix DNA-binding domain"/>
    <property type="match status" value="1"/>
</dbReference>
<organism evidence="2 3">
    <name type="scientific">Rhizobium oryziradicis</name>
    <dbReference type="NCBI Taxonomy" id="1867956"/>
    <lineage>
        <taxon>Bacteria</taxon>
        <taxon>Pseudomonadati</taxon>
        <taxon>Pseudomonadota</taxon>
        <taxon>Alphaproteobacteria</taxon>
        <taxon>Hyphomicrobiales</taxon>
        <taxon>Rhizobiaceae</taxon>
        <taxon>Rhizobium/Agrobacterium group</taxon>
        <taxon>Rhizobium</taxon>
    </lineage>
</organism>
<comment type="caution">
    <text evidence="2">The sequence shown here is derived from an EMBL/GenBank/DDBJ whole genome shotgun (WGS) entry which is preliminary data.</text>
</comment>
<feature type="domain" description="Metallo-beta-lactamase" evidence="1">
    <location>
        <begin position="42"/>
        <end position="218"/>
    </location>
</feature>
<dbReference type="CDD" id="cd16278">
    <property type="entry name" value="metallo-hydrolase-like_MBL-fold"/>
    <property type="match status" value="1"/>
</dbReference>
<evidence type="ECO:0000259" key="1">
    <source>
        <dbReference type="SMART" id="SM00849"/>
    </source>
</evidence>
<evidence type="ECO:0000313" key="3">
    <source>
        <dbReference type="Proteomes" id="UP000186894"/>
    </source>
</evidence>
<evidence type="ECO:0000313" key="2">
    <source>
        <dbReference type="EMBL" id="OLP45581.1"/>
    </source>
</evidence>
<dbReference type="Pfam" id="PF17778">
    <property type="entry name" value="WHD_BLACT"/>
    <property type="match status" value="1"/>
</dbReference>
<keyword evidence="3" id="KW-1185">Reference proteome</keyword>
<dbReference type="InterPro" id="IPR036388">
    <property type="entry name" value="WH-like_DNA-bd_sf"/>
</dbReference>
<dbReference type="Gene3D" id="3.60.15.10">
    <property type="entry name" value="Ribonuclease Z/Hydroxyacylglutathione hydrolase-like"/>
    <property type="match status" value="1"/>
</dbReference>
<proteinExistence type="predicted"/>
<dbReference type="InterPro" id="IPR041516">
    <property type="entry name" value="LACTB2_WH"/>
</dbReference>
<dbReference type="EMBL" id="MKIM01000024">
    <property type="protein sequence ID" value="OLP45581.1"/>
    <property type="molecule type" value="Genomic_DNA"/>
</dbReference>
<dbReference type="STRING" id="1867956.BJF95_10425"/>
<dbReference type="Proteomes" id="UP000186894">
    <property type="component" value="Unassembled WGS sequence"/>
</dbReference>
<accession>A0A1Q8ZU11</accession>
<reference evidence="2 3" key="1">
    <citation type="submission" date="2016-09" db="EMBL/GenBank/DDBJ databases">
        <title>Rhizobium oryziradicis sp. nov., isolated from the root of rice.</title>
        <authorList>
            <person name="Zhao J."/>
            <person name="Zhang X."/>
        </authorList>
    </citation>
    <scope>NUCLEOTIDE SEQUENCE [LARGE SCALE GENOMIC DNA]</scope>
    <source>
        <strain evidence="2 3">N19</strain>
    </source>
</reference>
<dbReference type="InterPro" id="IPR050662">
    <property type="entry name" value="Sec-metab_biosynth-thioest"/>
</dbReference>
<dbReference type="SMART" id="SM00849">
    <property type="entry name" value="Lactamase_B"/>
    <property type="match status" value="1"/>
</dbReference>
<dbReference type="SUPFAM" id="SSF56281">
    <property type="entry name" value="Metallo-hydrolase/oxidoreductase"/>
    <property type="match status" value="1"/>
</dbReference>
<dbReference type="RefSeq" id="WP_075638598.1">
    <property type="nucleotide sequence ID" value="NZ_MKIM01000024.1"/>
</dbReference>
<dbReference type="InterPro" id="IPR001279">
    <property type="entry name" value="Metallo-B-lactamas"/>
</dbReference>
<keyword evidence="2" id="KW-0378">Hydrolase</keyword>
<dbReference type="InterPro" id="IPR036866">
    <property type="entry name" value="RibonucZ/Hydroxyglut_hydro"/>
</dbReference>
<dbReference type="AlphaFoldDB" id="A0A1Q8ZU11"/>
<sequence length="305" mass="32340">MNLAVSSSLSADYQAAHGQCIALAPQIQRVTANNPGMMTFEGTNSYIIGDKYVCIVDPGPADDAHFAALLRALQGRTLTHIVVSHTHRDHCGLAQQLKQATGATLVAEGPHRLSRPLHAGEADAFGESSDHAFVPDISLKDGEVLRGDGWALETVLTPGHAANHSAFALDGTGVLFSADHVMAWSTTVVAPPDGSMRHYMTSLDKLLARQDTVYLPGHGGAVMEPAAYVAGLKNHRLKRETSIIASIQAGDRTVDAVVATLYRGLDPKLHKAASLSVLAHLEDLVEKGTVKSYGPALLTSTYTPN</sequence>
<dbReference type="PANTHER" id="PTHR23131:SF0">
    <property type="entry name" value="ENDORIBONUCLEASE LACTB2"/>
    <property type="match status" value="1"/>
</dbReference>
<name>A0A1Q8ZU11_9HYPH</name>
<dbReference type="GO" id="GO:0016787">
    <property type="term" value="F:hydrolase activity"/>
    <property type="evidence" value="ECO:0007669"/>
    <property type="project" value="UniProtKB-KW"/>
</dbReference>
<dbReference type="Pfam" id="PF00753">
    <property type="entry name" value="Lactamase_B"/>
    <property type="match status" value="1"/>
</dbReference>
<protein>
    <submittedName>
        <fullName evidence="2">MBL fold metallo-hydrolase</fullName>
    </submittedName>
</protein>